<comment type="caution">
    <text evidence="2">The sequence shown here is derived from an EMBL/GenBank/DDBJ whole genome shotgun (WGS) entry which is preliminary data.</text>
</comment>
<reference evidence="2 3" key="1">
    <citation type="submission" date="2023-03" db="EMBL/GenBank/DDBJ databases">
        <title>High-quality genome of Scylla paramamosain provides insights in environmental adaptation.</title>
        <authorList>
            <person name="Zhang L."/>
        </authorList>
    </citation>
    <scope>NUCLEOTIDE SEQUENCE [LARGE SCALE GENOMIC DNA]</scope>
    <source>
        <strain evidence="2">LZ_2023a</strain>
        <tissue evidence="2">Muscle</tissue>
    </source>
</reference>
<proteinExistence type="predicted"/>
<feature type="chain" id="PRO_5043497426" evidence="1">
    <location>
        <begin position="28"/>
        <end position="197"/>
    </location>
</feature>
<dbReference type="AlphaFoldDB" id="A0AAW0TKV5"/>
<sequence length="197" mass="21228">MMMMTRVAASAMVVVVVVVAVFGPAAATPSPDAEAVAAAEPCCGRGAAGALGFVGGFVIGRSVGHRHHHHHGCGGCGGGWCGGCGRRRRSLDEVMGTEKLEKVYWQIASKDKDQCGLRLVCELAQKDQRDLTDSEITVLLPYWGLEESDEKSYYGRYDKAVWHGQQGTPCKELFPRCIYSAVQMMTDFSPDSTGLVL</sequence>
<dbReference type="Pfam" id="PF07841">
    <property type="entry name" value="DM4_12"/>
    <property type="match status" value="1"/>
</dbReference>
<gene>
    <name evidence="2" type="ORF">O3P69_020392</name>
</gene>
<evidence type="ECO:0000256" key="1">
    <source>
        <dbReference type="SAM" id="SignalP"/>
    </source>
</evidence>
<accession>A0AAW0TKV5</accession>
<protein>
    <submittedName>
        <fullName evidence="2">Uncharacterized protein</fullName>
    </submittedName>
</protein>
<organism evidence="2 3">
    <name type="scientific">Scylla paramamosain</name>
    <name type="common">Mud crab</name>
    <dbReference type="NCBI Taxonomy" id="85552"/>
    <lineage>
        <taxon>Eukaryota</taxon>
        <taxon>Metazoa</taxon>
        <taxon>Ecdysozoa</taxon>
        <taxon>Arthropoda</taxon>
        <taxon>Crustacea</taxon>
        <taxon>Multicrustacea</taxon>
        <taxon>Malacostraca</taxon>
        <taxon>Eumalacostraca</taxon>
        <taxon>Eucarida</taxon>
        <taxon>Decapoda</taxon>
        <taxon>Pleocyemata</taxon>
        <taxon>Brachyura</taxon>
        <taxon>Eubrachyura</taxon>
        <taxon>Portunoidea</taxon>
        <taxon>Portunidae</taxon>
        <taxon>Portuninae</taxon>
        <taxon>Scylla</taxon>
    </lineage>
</organism>
<evidence type="ECO:0000313" key="2">
    <source>
        <dbReference type="EMBL" id="KAK8388363.1"/>
    </source>
</evidence>
<keyword evidence="1" id="KW-0732">Signal</keyword>
<name>A0AAW0TKV5_SCYPA</name>
<dbReference type="InterPro" id="IPR006631">
    <property type="entry name" value="DM4_12"/>
</dbReference>
<evidence type="ECO:0000313" key="3">
    <source>
        <dbReference type="Proteomes" id="UP001487740"/>
    </source>
</evidence>
<dbReference type="Proteomes" id="UP001487740">
    <property type="component" value="Unassembled WGS sequence"/>
</dbReference>
<keyword evidence="3" id="KW-1185">Reference proteome</keyword>
<dbReference type="EMBL" id="JARAKH010000028">
    <property type="protein sequence ID" value="KAK8388363.1"/>
    <property type="molecule type" value="Genomic_DNA"/>
</dbReference>
<feature type="signal peptide" evidence="1">
    <location>
        <begin position="1"/>
        <end position="27"/>
    </location>
</feature>